<evidence type="ECO:0000256" key="2">
    <source>
        <dbReference type="ARBA" id="ARBA00010260"/>
    </source>
</evidence>
<dbReference type="GO" id="GO:0016477">
    <property type="term" value="P:cell migration"/>
    <property type="evidence" value="ECO:0007669"/>
    <property type="project" value="TreeGrafter"/>
</dbReference>
<keyword evidence="9 12" id="KW-0357">Heparan sulfate</keyword>
<dbReference type="GO" id="GO:0045202">
    <property type="term" value="C:synapse"/>
    <property type="evidence" value="ECO:0007669"/>
    <property type="project" value="TreeGrafter"/>
</dbReference>
<comment type="similarity">
    <text evidence="2 11">Belongs to the glypican family.</text>
</comment>
<sequence length="94" mass="10721">MQVVFVNLAEMLCFRRSLAGVHLQVCPQELTCCTEEMEHQLSSQSRQEYDKVVKETLGKMGSLLRTRAHKFDAGRPLDVRVGKAQRRENVSSVE</sequence>
<evidence type="ECO:0000313" key="13">
    <source>
        <dbReference type="EMBL" id="CAD7603420.1"/>
    </source>
</evidence>
<keyword evidence="3" id="KW-1003">Cell membrane</keyword>
<name>A0A7R9K6A4_TIMGE</name>
<keyword evidence="7 12" id="KW-0472">Membrane</keyword>
<reference evidence="13" key="1">
    <citation type="submission" date="2020-11" db="EMBL/GenBank/DDBJ databases">
        <authorList>
            <person name="Tran Van P."/>
        </authorList>
    </citation>
    <scope>NUCLEOTIDE SEQUENCE</scope>
</reference>
<evidence type="ECO:0000256" key="8">
    <source>
        <dbReference type="ARBA" id="ARBA00023180"/>
    </source>
</evidence>
<keyword evidence="10 12" id="KW-0449">Lipoprotein</keyword>
<protein>
    <submittedName>
        <fullName evidence="13">Uncharacterized protein</fullName>
    </submittedName>
</protein>
<dbReference type="GO" id="GO:1905475">
    <property type="term" value="P:regulation of protein localization to membrane"/>
    <property type="evidence" value="ECO:0007669"/>
    <property type="project" value="TreeGrafter"/>
</dbReference>
<evidence type="ECO:0000256" key="6">
    <source>
        <dbReference type="ARBA" id="ARBA00022974"/>
    </source>
</evidence>
<keyword evidence="4 12" id="KW-0336">GPI-anchor</keyword>
<dbReference type="PANTHER" id="PTHR10822">
    <property type="entry name" value="GLYPICAN"/>
    <property type="match status" value="1"/>
</dbReference>
<evidence type="ECO:0000256" key="12">
    <source>
        <dbReference type="RuleBase" id="RU003519"/>
    </source>
</evidence>
<evidence type="ECO:0000256" key="11">
    <source>
        <dbReference type="RuleBase" id="RU003518"/>
    </source>
</evidence>
<dbReference type="GO" id="GO:0005576">
    <property type="term" value="C:extracellular region"/>
    <property type="evidence" value="ECO:0007669"/>
    <property type="project" value="TreeGrafter"/>
</dbReference>
<evidence type="ECO:0000256" key="3">
    <source>
        <dbReference type="ARBA" id="ARBA00022475"/>
    </source>
</evidence>
<organism evidence="13">
    <name type="scientific">Timema genevievae</name>
    <name type="common">Walking stick</name>
    <dbReference type="NCBI Taxonomy" id="629358"/>
    <lineage>
        <taxon>Eukaryota</taxon>
        <taxon>Metazoa</taxon>
        <taxon>Ecdysozoa</taxon>
        <taxon>Arthropoda</taxon>
        <taxon>Hexapoda</taxon>
        <taxon>Insecta</taxon>
        <taxon>Pterygota</taxon>
        <taxon>Neoptera</taxon>
        <taxon>Polyneoptera</taxon>
        <taxon>Phasmatodea</taxon>
        <taxon>Timematodea</taxon>
        <taxon>Timematoidea</taxon>
        <taxon>Timematidae</taxon>
        <taxon>Timema</taxon>
    </lineage>
</organism>
<evidence type="ECO:0000256" key="4">
    <source>
        <dbReference type="ARBA" id="ARBA00022622"/>
    </source>
</evidence>
<evidence type="ECO:0000256" key="10">
    <source>
        <dbReference type="ARBA" id="ARBA00023288"/>
    </source>
</evidence>
<dbReference type="Pfam" id="PF01153">
    <property type="entry name" value="Glypican"/>
    <property type="match status" value="1"/>
</dbReference>
<dbReference type="GO" id="GO:0009966">
    <property type="term" value="P:regulation of signal transduction"/>
    <property type="evidence" value="ECO:0007669"/>
    <property type="project" value="InterPro"/>
</dbReference>
<keyword evidence="5" id="KW-0732">Signal</keyword>
<dbReference type="InterPro" id="IPR001863">
    <property type="entry name" value="Glypican"/>
</dbReference>
<dbReference type="GO" id="GO:0009986">
    <property type="term" value="C:cell surface"/>
    <property type="evidence" value="ECO:0007669"/>
    <property type="project" value="TreeGrafter"/>
</dbReference>
<accession>A0A7R9K6A4</accession>
<dbReference type="GO" id="GO:0098552">
    <property type="term" value="C:side of membrane"/>
    <property type="evidence" value="ECO:0007669"/>
    <property type="project" value="UniProtKB-KW"/>
</dbReference>
<evidence type="ECO:0000256" key="5">
    <source>
        <dbReference type="ARBA" id="ARBA00022729"/>
    </source>
</evidence>
<evidence type="ECO:0000256" key="9">
    <source>
        <dbReference type="ARBA" id="ARBA00023207"/>
    </source>
</evidence>
<evidence type="ECO:0000256" key="7">
    <source>
        <dbReference type="ARBA" id="ARBA00023136"/>
    </source>
</evidence>
<keyword evidence="6 12" id="KW-0654">Proteoglycan</keyword>
<gene>
    <name evidence="13" type="ORF">TGEB3V08_LOCUS8778</name>
</gene>
<dbReference type="AlphaFoldDB" id="A0A7R9K6A4"/>
<dbReference type="EMBL" id="OE843562">
    <property type="protein sequence ID" value="CAD7603420.1"/>
    <property type="molecule type" value="Genomic_DNA"/>
</dbReference>
<keyword evidence="8" id="KW-0325">Glycoprotein</keyword>
<comment type="subcellular location">
    <subcellularLocation>
        <location evidence="1 12">Cell membrane</location>
        <topology evidence="1 12">Lipid-anchor</topology>
        <topology evidence="1 12">GPI-anchor</topology>
    </subcellularLocation>
</comment>
<evidence type="ECO:0000256" key="1">
    <source>
        <dbReference type="ARBA" id="ARBA00004609"/>
    </source>
</evidence>
<dbReference type="PANTHER" id="PTHR10822:SF30">
    <property type="entry name" value="DALLY-LIKE, ISOFORM A"/>
    <property type="match status" value="1"/>
</dbReference>
<comment type="function">
    <text evidence="12">Cell surface proteoglycan.</text>
</comment>
<proteinExistence type="inferred from homology"/>
<dbReference type="GO" id="GO:0005886">
    <property type="term" value="C:plasma membrane"/>
    <property type="evidence" value="ECO:0007669"/>
    <property type="project" value="UniProtKB-SubCell"/>
</dbReference>